<keyword evidence="12" id="KW-0732">Signal</keyword>
<feature type="binding site" evidence="10">
    <location>
        <position position="472"/>
    </location>
    <ligand>
        <name>L-glutamate</name>
        <dbReference type="ChEBI" id="CHEBI:29985"/>
    </ligand>
</feature>
<proteinExistence type="inferred from homology"/>
<keyword evidence="7 11" id="KW-0012">Acyltransferase</keyword>
<comment type="similarity">
    <text evidence="3 11">Belongs to the gamma-glutamyltransferase family.</text>
</comment>
<evidence type="ECO:0000313" key="14">
    <source>
        <dbReference type="Proteomes" id="UP000253940"/>
    </source>
</evidence>
<evidence type="ECO:0000313" key="13">
    <source>
        <dbReference type="EMBL" id="AXI02847.1"/>
    </source>
</evidence>
<keyword evidence="6 11" id="KW-0865">Zymogen</keyword>
<feature type="signal peptide" evidence="12">
    <location>
        <begin position="1"/>
        <end position="19"/>
    </location>
</feature>
<evidence type="ECO:0000256" key="7">
    <source>
        <dbReference type="ARBA" id="ARBA00023315"/>
    </source>
</evidence>
<dbReference type="Pfam" id="PF01019">
    <property type="entry name" value="G_glu_transpept"/>
    <property type="match status" value="1"/>
</dbReference>
<dbReference type="PRINTS" id="PR01210">
    <property type="entry name" value="GGTRANSPTASE"/>
</dbReference>
<organism evidence="13 14">
    <name type="scientific">Aquirhabdus parva</name>
    <dbReference type="NCBI Taxonomy" id="2283318"/>
    <lineage>
        <taxon>Bacteria</taxon>
        <taxon>Pseudomonadati</taxon>
        <taxon>Pseudomonadota</taxon>
        <taxon>Gammaproteobacteria</taxon>
        <taxon>Moraxellales</taxon>
        <taxon>Moraxellaceae</taxon>
        <taxon>Aquirhabdus</taxon>
    </lineage>
</organism>
<dbReference type="RefSeq" id="WP_114898957.1">
    <property type="nucleotide sequence ID" value="NZ_CP031222.1"/>
</dbReference>
<evidence type="ECO:0000256" key="4">
    <source>
        <dbReference type="ARBA" id="ARBA00022679"/>
    </source>
</evidence>
<keyword evidence="14" id="KW-1185">Reference proteome</keyword>
<comment type="catalytic activity">
    <reaction evidence="2 11">
        <text>glutathione + H2O = L-cysteinylglycine + L-glutamate</text>
        <dbReference type="Rhea" id="RHEA:28807"/>
        <dbReference type="ChEBI" id="CHEBI:15377"/>
        <dbReference type="ChEBI" id="CHEBI:29985"/>
        <dbReference type="ChEBI" id="CHEBI:57925"/>
        <dbReference type="ChEBI" id="CHEBI:61694"/>
        <dbReference type="EC" id="3.4.19.13"/>
    </reaction>
</comment>
<comment type="catalytic activity">
    <reaction evidence="1 11">
        <text>an S-substituted glutathione + H2O = an S-substituted L-cysteinylglycine + L-glutamate</text>
        <dbReference type="Rhea" id="RHEA:59468"/>
        <dbReference type="ChEBI" id="CHEBI:15377"/>
        <dbReference type="ChEBI" id="CHEBI:29985"/>
        <dbReference type="ChEBI" id="CHEBI:90779"/>
        <dbReference type="ChEBI" id="CHEBI:143103"/>
        <dbReference type="EC" id="3.4.19.13"/>
    </reaction>
</comment>
<dbReference type="Proteomes" id="UP000253940">
    <property type="component" value="Chromosome"/>
</dbReference>
<dbReference type="InterPro" id="IPR029055">
    <property type="entry name" value="Ntn_hydrolases_N"/>
</dbReference>
<comment type="catalytic activity">
    <reaction evidence="8 11">
        <text>an N-terminal (5-L-glutamyl)-[peptide] + an alpha-amino acid = 5-L-glutamyl amino acid + an N-terminal L-alpha-aminoacyl-[peptide]</text>
        <dbReference type="Rhea" id="RHEA:23904"/>
        <dbReference type="Rhea" id="RHEA-COMP:9780"/>
        <dbReference type="Rhea" id="RHEA-COMP:9795"/>
        <dbReference type="ChEBI" id="CHEBI:77644"/>
        <dbReference type="ChEBI" id="CHEBI:78597"/>
        <dbReference type="ChEBI" id="CHEBI:78599"/>
        <dbReference type="ChEBI" id="CHEBI:78608"/>
        <dbReference type="EC" id="2.3.2.2"/>
    </reaction>
</comment>
<dbReference type="SUPFAM" id="SSF56235">
    <property type="entry name" value="N-terminal nucleophile aminohydrolases (Ntn hydrolases)"/>
    <property type="match status" value="1"/>
</dbReference>
<dbReference type="GO" id="GO:0006750">
    <property type="term" value="P:glutathione biosynthetic process"/>
    <property type="evidence" value="ECO:0007669"/>
    <property type="project" value="UniProtKB-KW"/>
</dbReference>
<evidence type="ECO:0000256" key="9">
    <source>
        <dbReference type="PIRSR" id="PIRSR600101-1"/>
    </source>
</evidence>
<dbReference type="EC" id="3.4.19.13" evidence="11"/>
<dbReference type="Gene3D" id="1.10.246.130">
    <property type="match status" value="1"/>
</dbReference>
<feature type="binding site" evidence="10">
    <location>
        <position position="424"/>
    </location>
    <ligand>
        <name>L-glutamate</name>
        <dbReference type="ChEBI" id="CHEBI:29985"/>
    </ligand>
</feature>
<evidence type="ECO:0000256" key="2">
    <source>
        <dbReference type="ARBA" id="ARBA00001089"/>
    </source>
</evidence>
<dbReference type="InterPro" id="IPR051792">
    <property type="entry name" value="GGT_bact"/>
</dbReference>
<evidence type="ECO:0000256" key="10">
    <source>
        <dbReference type="PIRSR" id="PIRSR600101-2"/>
    </source>
</evidence>
<evidence type="ECO:0000256" key="12">
    <source>
        <dbReference type="SAM" id="SignalP"/>
    </source>
</evidence>
<dbReference type="KEGG" id="mbah:HYN46_08350"/>
<dbReference type="OrthoDB" id="5297205at2"/>
<feature type="chain" id="PRO_5016880292" description="Glutathione hydrolase proenzyme" evidence="12">
    <location>
        <begin position="20"/>
        <end position="571"/>
    </location>
</feature>
<evidence type="ECO:0000256" key="3">
    <source>
        <dbReference type="ARBA" id="ARBA00009381"/>
    </source>
</evidence>
<evidence type="ECO:0000256" key="6">
    <source>
        <dbReference type="ARBA" id="ARBA00023145"/>
    </source>
</evidence>
<dbReference type="AlphaFoldDB" id="A0A345P6D8"/>
<dbReference type="Gene3D" id="3.60.20.40">
    <property type="match status" value="1"/>
</dbReference>
<gene>
    <name evidence="13" type="primary">ggt</name>
    <name evidence="13" type="ORF">HYN46_08350</name>
</gene>
<reference evidence="13 14" key="1">
    <citation type="submission" date="2018-07" db="EMBL/GenBank/DDBJ databases">
        <title>Genome sequencing of Moraxellaceae gen. HYN0046.</title>
        <authorList>
            <person name="Kim M."/>
            <person name="Yi H."/>
        </authorList>
    </citation>
    <scope>NUCLEOTIDE SEQUENCE [LARGE SCALE GENOMIC DNA]</scope>
    <source>
        <strain evidence="13 14">HYN0046</strain>
    </source>
</reference>
<dbReference type="GO" id="GO:0036374">
    <property type="term" value="F:glutathione hydrolase activity"/>
    <property type="evidence" value="ECO:0007669"/>
    <property type="project" value="UniProtKB-UniRule"/>
</dbReference>
<evidence type="ECO:0000256" key="8">
    <source>
        <dbReference type="ARBA" id="ARBA00047417"/>
    </source>
</evidence>
<feature type="binding site" evidence="10">
    <location>
        <position position="108"/>
    </location>
    <ligand>
        <name>L-glutamate</name>
        <dbReference type="ChEBI" id="CHEBI:29985"/>
    </ligand>
</feature>
<comment type="subunit">
    <text evidence="11">This enzyme consists of two polypeptide chains, which are synthesized in precursor form from a single polypeptide.</text>
</comment>
<dbReference type="InterPro" id="IPR000101">
    <property type="entry name" value="GGT_peptidase"/>
</dbReference>
<protein>
    <recommendedName>
        <fullName evidence="11">Glutathione hydrolase proenzyme</fullName>
        <ecNumber evidence="11">2.3.2.2</ecNumber>
        <ecNumber evidence="11">3.4.19.13</ecNumber>
    </recommendedName>
    <component>
        <recommendedName>
            <fullName evidence="11">Glutathione hydrolase large chain</fullName>
        </recommendedName>
    </component>
    <component>
        <recommendedName>
            <fullName evidence="11">Glutathione hydrolase small chain</fullName>
        </recommendedName>
    </component>
</protein>
<dbReference type="PANTHER" id="PTHR43199">
    <property type="entry name" value="GLUTATHIONE HYDROLASE"/>
    <property type="match status" value="1"/>
</dbReference>
<dbReference type="EMBL" id="CP031222">
    <property type="protein sequence ID" value="AXI02847.1"/>
    <property type="molecule type" value="Genomic_DNA"/>
</dbReference>
<dbReference type="GO" id="GO:0103068">
    <property type="term" value="F:leukotriene C4 gamma-glutamyl transferase activity"/>
    <property type="evidence" value="ECO:0007669"/>
    <property type="project" value="UniProtKB-EC"/>
</dbReference>
<dbReference type="GO" id="GO:0006751">
    <property type="term" value="P:glutathione catabolic process"/>
    <property type="evidence" value="ECO:0007669"/>
    <property type="project" value="UniProtKB-UniRule"/>
</dbReference>
<feature type="active site" description="Nucleophile" evidence="9">
    <location>
        <position position="382"/>
    </location>
</feature>
<dbReference type="UniPathway" id="UPA00204"/>
<dbReference type="EC" id="2.3.2.2" evidence="11"/>
<comment type="PTM">
    <text evidence="11">Cleaved by autocatalysis into a large and a small subunit.</text>
</comment>
<dbReference type="InterPro" id="IPR043137">
    <property type="entry name" value="GGT_ssub_C"/>
</dbReference>
<feature type="binding site" evidence="10">
    <location>
        <begin position="448"/>
        <end position="449"/>
    </location>
    <ligand>
        <name>L-glutamate</name>
        <dbReference type="ChEBI" id="CHEBI:29985"/>
    </ligand>
</feature>
<evidence type="ECO:0000256" key="1">
    <source>
        <dbReference type="ARBA" id="ARBA00001049"/>
    </source>
</evidence>
<dbReference type="NCBIfam" id="TIGR00066">
    <property type="entry name" value="g_glut_trans"/>
    <property type="match status" value="1"/>
</dbReference>
<evidence type="ECO:0000256" key="5">
    <source>
        <dbReference type="ARBA" id="ARBA00022801"/>
    </source>
</evidence>
<keyword evidence="4 11" id="KW-0808">Transferase</keyword>
<dbReference type="PANTHER" id="PTHR43199:SF1">
    <property type="entry name" value="GLUTATHIONE HYDROLASE PROENZYME"/>
    <property type="match status" value="1"/>
</dbReference>
<accession>A0A345P6D8</accession>
<sequence>MKKLLFVLPLFFVYHTSQAYSNDAPPPEASSGLKPAQSITTTQGVCVTAHPLATQACQTVLNQGGSAADGAMAAAWMLGLVEPQSSGLGGGGYLVYFDGHKTIALDGRETAPKSAKENRFLDSNGAPLPFRQAVTNGLSVGTPGMVRLMQQISKQYGQVKWQTTLKPAILAAQNGFHVTPRLHLLLSVDPSLRQSNAASIFYPEGQPLAVGTLYKNPAYAQTLQTISKKGPEYFYKGTLRTAILAAANTQGSDLTPQDFDQYKVVTSNAICKVITTYQVCSAPPSSSGGITVLQILSLLQGELPKDPISAVTYLTNASRLAFADRDEYIADPAFEKVPVTQLLDSSYLQKRSALATGEHLNQVTAGLGSRQPSLEGVDAPNTSHISVVDSKGRAASMTMSIESAFGSNIWVKEGGFFLNNELTDFSFAPTNKGIPVANRVQGGKRPRSSMAPTLLLNAQGTQVQGVLGSPGGSQIIGYVAQATLDLLGGKTVQQTLDTPHILRRGDSTELEQGRFDDAFKQSLVKAGHLIKEGDMTSGLAIIWRTNEGWVAGADPRREGIALAQKDSVKAH</sequence>
<name>A0A345P6D8_9GAMM</name>
<dbReference type="InterPro" id="IPR043138">
    <property type="entry name" value="GGT_lsub"/>
</dbReference>
<evidence type="ECO:0000256" key="11">
    <source>
        <dbReference type="RuleBase" id="RU368036"/>
    </source>
</evidence>
<keyword evidence="11" id="KW-0317">Glutathione biosynthesis</keyword>
<keyword evidence="5 11" id="KW-0378">Hydrolase</keyword>
<comment type="pathway">
    <text evidence="11">Sulfur metabolism; glutathione metabolism.</text>
</comment>